<dbReference type="Proteomes" id="UP000000560">
    <property type="component" value="Chromosome II"/>
</dbReference>
<gene>
    <name evidence="1" type="ORF">ANIA_11424</name>
</gene>
<sequence length="69" mass="8064">MNIRKTPPNYQGDYQISLEQCIPFGNIRPFTNASRMVKERIIEREIGPRIPFGSMCLLRDRPENIDTLL</sequence>
<organism evidence="1 2">
    <name type="scientific">Emericella nidulans (strain FGSC A4 / ATCC 38163 / CBS 112.46 / NRRL 194 / M139)</name>
    <name type="common">Aspergillus nidulans</name>
    <dbReference type="NCBI Taxonomy" id="227321"/>
    <lineage>
        <taxon>Eukaryota</taxon>
        <taxon>Fungi</taxon>
        <taxon>Dikarya</taxon>
        <taxon>Ascomycota</taxon>
        <taxon>Pezizomycotina</taxon>
        <taxon>Eurotiomycetes</taxon>
        <taxon>Eurotiomycetidae</taxon>
        <taxon>Eurotiales</taxon>
        <taxon>Aspergillaceae</taxon>
        <taxon>Aspergillus</taxon>
        <taxon>Aspergillus subgen. Nidulantes</taxon>
    </lineage>
</organism>
<reference evidence="2" key="2">
    <citation type="journal article" date="2009" name="Fungal Genet. Biol.">
        <title>The 2008 update of the Aspergillus nidulans genome annotation: a community effort.</title>
        <authorList>
            <person name="Wortman J.R."/>
            <person name="Gilsenan J.M."/>
            <person name="Joardar V."/>
            <person name="Deegan J."/>
            <person name="Clutterbuck J."/>
            <person name="Andersen M.R."/>
            <person name="Archer D."/>
            <person name="Bencina M."/>
            <person name="Braus G."/>
            <person name="Coutinho P."/>
            <person name="von Dohren H."/>
            <person name="Doonan J."/>
            <person name="Driessen A.J."/>
            <person name="Durek P."/>
            <person name="Espeso E."/>
            <person name="Fekete E."/>
            <person name="Flipphi M."/>
            <person name="Estrada C.G."/>
            <person name="Geysens S."/>
            <person name="Goldman G."/>
            <person name="de Groot P.W."/>
            <person name="Hansen K."/>
            <person name="Harris S.D."/>
            <person name="Heinekamp T."/>
            <person name="Helmstaedt K."/>
            <person name="Henrissat B."/>
            <person name="Hofmann G."/>
            <person name="Homan T."/>
            <person name="Horio T."/>
            <person name="Horiuchi H."/>
            <person name="James S."/>
            <person name="Jones M."/>
            <person name="Karaffa L."/>
            <person name="Karanyi Z."/>
            <person name="Kato M."/>
            <person name="Keller N."/>
            <person name="Kelly D.E."/>
            <person name="Kiel J.A."/>
            <person name="Kim J.M."/>
            <person name="van der Klei I.J."/>
            <person name="Klis F.M."/>
            <person name="Kovalchuk A."/>
            <person name="Krasevec N."/>
            <person name="Kubicek C.P."/>
            <person name="Liu B."/>
            <person name="Maccabe A."/>
            <person name="Meyer V."/>
            <person name="Mirabito P."/>
            <person name="Miskei M."/>
            <person name="Mos M."/>
            <person name="Mullins J."/>
            <person name="Nelson D.R."/>
            <person name="Nielsen J."/>
            <person name="Oakley B.R."/>
            <person name="Osmani S.A."/>
            <person name="Pakula T."/>
            <person name="Paszewski A."/>
            <person name="Paulsen I."/>
            <person name="Pilsyk S."/>
            <person name="Pocsi I."/>
            <person name="Punt P.J."/>
            <person name="Ram A.F."/>
            <person name="Ren Q."/>
            <person name="Robellet X."/>
            <person name="Robson G."/>
            <person name="Seiboth B."/>
            <person name="van Solingen P."/>
            <person name="Specht T."/>
            <person name="Sun J."/>
            <person name="Taheri-Talesh N."/>
            <person name="Takeshita N."/>
            <person name="Ussery D."/>
            <person name="vanKuyk P.A."/>
            <person name="Visser H."/>
            <person name="van de Vondervoort P.J."/>
            <person name="de Vries R.P."/>
            <person name="Walton J."/>
            <person name="Xiang X."/>
            <person name="Xiong Y."/>
            <person name="Zeng A.P."/>
            <person name="Brandt B.W."/>
            <person name="Cornell M.J."/>
            <person name="van den Hondel C.A."/>
            <person name="Visser J."/>
            <person name="Oliver S.G."/>
            <person name="Turner G."/>
        </authorList>
    </citation>
    <scope>GENOME REANNOTATION</scope>
    <source>
        <strain evidence="2">FGSC A4 / ATCC 38163 / CBS 112.46 / NRRL 194 / M139</strain>
    </source>
</reference>
<reference evidence="2" key="1">
    <citation type="journal article" date="2005" name="Nature">
        <title>Sequencing of Aspergillus nidulans and comparative analysis with A. fumigatus and A. oryzae.</title>
        <authorList>
            <person name="Galagan J.E."/>
            <person name="Calvo S.E."/>
            <person name="Cuomo C."/>
            <person name="Ma L.J."/>
            <person name="Wortman J.R."/>
            <person name="Batzoglou S."/>
            <person name="Lee S.I."/>
            <person name="Basturkmen M."/>
            <person name="Spevak C.C."/>
            <person name="Clutterbuck J."/>
            <person name="Kapitonov V."/>
            <person name="Jurka J."/>
            <person name="Scazzocchio C."/>
            <person name="Farman M."/>
            <person name="Butler J."/>
            <person name="Purcell S."/>
            <person name="Harris S."/>
            <person name="Braus G.H."/>
            <person name="Draht O."/>
            <person name="Busch S."/>
            <person name="D'Enfert C."/>
            <person name="Bouchier C."/>
            <person name="Goldman G.H."/>
            <person name="Bell-Pedersen D."/>
            <person name="Griffiths-Jones S."/>
            <person name="Doonan J.H."/>
            <person name="Yu J."/>
            <person name="Vienken K."/>
            <person name="Pain A."/>
            <person name="Freitag M."/>
            <person name="Selker E.U."/>
            <person name="Archer D.B."/>
            <person name="Penalva M.A."/>
            <person name="Oakley B.R."/>
            <person name="Momany M."/>
            <person name="Tanaka T."/>
            <person name="Kumagai T."/>
            <person name="Asai K."/>
            <person name="Machida M."/>
            <person name="Nierman W.C."/>
            <person name="Denning D.W."/>
            <person name="Caddick M."/>
            <person name="Hynes M."/>
            <person name="Paoletti M."/>
            <person name="Fischer R."/>
            <person name="Miller B."/>
            <person name="Dyer P."/>
            <person name="Sachs M.S."/>
            <person name="Osmani S.A."/>
            <person name="Birren B.W."/>
        </authorList>
    </citation>
    <scope>NUCLEOTIDE SEQUENCE [LARGE SCALE GENOMIC DNA]</scope>
    <source>
        <strain evidence="2">FGSC A4 / ATCC 38163 / CBS 112.46 / NRRL 194 / M139</strain>
    </source>
</reference>
<name>C8V5R2_EMENI</name>
<dbReference type="RefSeq" id="XP_050467383.1">
    <property type="nucleotide sequence ID" value="XM_050611347.1"/>
</dbReference>
<dbReference type="AlphaFoldDB" id="C8V5R2"/>
<dbReference type="KEGG" id="ani:ANIA_11424"/>
<protein>
    <submittedName>
        <fullName evidence="1">Uncharacterized protein</fullName>
    </submittedName>
</protein>
<dbReference type="HOGENOM" id="CLU_2775915_0_0_1"/>
<keyword evidence="2" id="KW-1185">Reference proteome</keyword>
<dbReference type="EMBL" id="BN001302">
    <property type="protein sequence ID" value="CBF74903.1"/>
    <property type="molecule type" value="Genomic_DNA"/>
</dbReference>
<evidence type="ECO:0000313" key="1">
    <source>
        <dbReference type="EMBL" id="CBF74903.1"/>
    </source>
</evidence>
<proteinExistence type="predicted"/>
<evidence type="ECO:0000313" key="2">
    <source>
        <dbReference type="Proteomes" id="UP000000560"/>
    </source>
</evidence>
<accession>C8V5R2</accession>
<dbReference type="GeneID" id="74897011"/>
<dbReference type="InParanoid" id="C8V5R2"/>